<protein>
    <submittedName>
        <fullName evidence="1">Uncharacterized protein</fullName>
    </submittedName>
</protein>
<dbReference type="EMBL" id="KN833887">
    <property type="protein sequence ID" value="KIK15528.1"/>
    <property type="molecule type" value="Genomic_DNA"/>
</dbReference>
<name>A0A0C9Z6L8_9AGAM</name>
<gene>
    <name evidence="1" type="ORF">PISMIDRAFT_16446</name>
</gene>
<dbReference type="OrthoDB" id="2655622at2759"/>
<dbReference type="STRING" id="765257.A0A0C9Z6L8"/>
<sequence>MRGVCERASKTQVCAESILILHLVCVGMERHGSLPKLLHTSLEDYHTQDSLVYEEVFFDFGTVEKFVQWRKQVGLLGTRLTAGNFRWKIIFITVHSKVNRRDLFAGKDESGGDVAMEVEDFMNCIFIPTLDKVVYASTLFMLTCGHLVAFEESYMAMKKAIMHLRPEYTIMFTAPDFISAVAKVFVVTYSIQVLIQGHDLLAIFQDLLNISMDLRMHADVIVFYIRGLLAPKAPFGARSRTLNVTIPPSIVGYRYSWYHTHRRPWGKALPIRCPKCGAIRPWSRSKRAQEGSHAKARAMAASECEEEVTNAKAQVSTCLGCRSEVRTEPLCDAYEIQGDKFSGWIKYTICAAEL</sequence>
<reference evidence="1 2" key="1">
    <citation type="submission" date="2014-04" db="EMBL/GenBank/DDBJ databases">
        <authorList>
            <consortium name="DOE Joint Genome Institute"/>
            <person name="Kuo A."/>
            <person name="Kohler A."/>
            <person name="Costa M.D."/>
            <person name="Nagy L.G."/>
            <person name="Floudas D."/>
            <person name="Copeland A."/>
            <person name="Barry K.W."/>
            <person name="Cichocki N."/>
            <person name="Veneault-Fourrey C."/>
            <person name="LaButti K."/>
            <person name="Lindquist E.A."/>
            <person name="Lipzen A."/>
            <person name="Lundell T."/>
            <person name="Morin E."/>
            <person name="Murat C."/>
            <person name="Sun H."/>
            <person name="Tunlid A."/>
            <person name="Henrissat B."/>
            <person name="Grigoriev I.V."/>
            <person name="Hibbett D.S."/>
            <person name="Martin F."/>
            <person name="Nordberg H.P."/>
            <person name="Cantor M.N."/>
            <person name="Hua S.X."/>
        </authorList>
    </citation>
    <scope>NUCLEOTIDE SEQUENCE [LARGE SCALE GENOMIC DNA]</scope>
    <source>
        <strain evidence="1 2">441</strain>
    </source>
</reference>
<evidence type="ECO:0000313" key="2">
    <source>
        <dbReference type="Proteomes" id="UP000054018"/>
    </source>
</evidence>
<organism evidence="1 2">
    <name type="scientific">Pisolithus microcarpus 441</name>
    <dbReference type="NCBI Taxonomy" id="765257"/>
    <lineage>
        <taxon>Eukaryota</taxon>
        <taxon>Fungi</taxon>
        <taxon>Dikarya</taxon>
        <taxon>Basidiomycota</taxon>
        <taxon>Agaricomycotina</taxon>
        <taxon>Agaricomycetes</taxon>
        <taxon>Agaricomycetidae</taxon>
        <taxon>Boletales</taxon>
        <taxon>Sclerodermatineae</taxon>
        <taxon>Pisolithaceae</taxon>
        <taxon>Pisolithus</taxon>
    </lineage>
</organism>
<dbReference type="AlphaFoldDB" id="A0A0C9Z6L8"/>
<evidence type="ECO:0000313" key="1">
    <source>
        <dbReference type="EMBL" id="KIK15528.1"/>
    </source>
</evidence>
<proteinExistence type="predicted"/>
<accession>A0A0C9Z6L8</accession>
<dbReference type="HOGENOM" id="CLU_027016_0_0_1"/>
<dbReference type="Proteomes" id="UP000054018">
    <property type="component" value="Unassembled WGS sequence"/>
</dbReference>
<reference evidence="2" key="2">
    <citation type="submission" date="2015-01" db="EMBL/GenBank/DDBJ databases">
        <title>Evolutionary Origins and Diversification of the Mycorrhizal Mutualists.</title>
        <authorList>
            <consortium name="DOE Joint Genome Institute"/>
            <consortium name="Mycorrhizal Genomics Consortium"/>
            <person name="Kohler A."/>
            <person name="Kuo A."/>
            <person name="Nagy L.G."/>
            <person name="Floudas D."/>
            <person name="Copeland A."/>
            <person name="Barry K.W."/>
            <person name="Cichocki N."/>
            <person name="Veneault-Fourrey C."/>
            <person name="LaButti K."/>
            <person name="Lindquist E.A."/>
            <person name="Lipzen A."/>
            <person name="Lundell T."/>
            <person name="Morin E."/>
            <person name="Murat C."/>
            <person name="Riley R."/>
            <person name="Ohm R."/>
            <person name="Sun H."/>
            <person name="Tunlid A."/>
            <person name="Henrissat B."/>
            <person name="Grigoriev I.V."/>
            <person name="Hibbett D.S."/>
            <person name="Martin F."/>
        </authorList>
    </citation>
    <scope>NUCLEOTIDE SEQUENCE [LARGE SCALE GENOMIC DNA]</scope>
    <source>
        <strain evidence="2">441</strain>
    </source>
</reference>
<keyword evidence="2" id="KW-1185">Reference proteome</keyword>